<evidence type="ECO:0000256" key="1">
    <source>
        <dbReference type="ARBA" id="ARBA00001933"/>
    </source>
</evidence>
<sequence>MPRPIELVIDMNALRHNEAKMREAAAGRTLWAVCKANGYGHGLANCIKAFEDADGIAILDIEDAVKARELGWKKRILMIEGFFDAEDLPVLEKANAEVVVRDLRLIELLEQSHIRHIACHLKVNTGMNRLGFRPAEIPAMKERLQKIPCVEYKGIVTHFANGERSYTADGPATVARQMQRLGDLARTEKGVCLAATTGILFHPEVKGDAVRAGIALYGVSPDSTLTSEELGIIPAQTLRAKLIAIQHLEPGEAVGYGSKWIARRPSRIGVIACGYADGYPRAMPNGSPVYVAGRIAPTTGAVSMDMMEIDLTDIPEAGEGDWVELWGKHNPVNKVAACAGTIGYELICSVMPRVPVRTVG</sequence>
<evidence type="ECO:0000313" key="7">
    <source>
        <dbReference type="Proteomes" id="UP001297600"/>
    </source>
</evidence>
<proteinExistence type="inferred from homology"/>
<accession>A0ABS9MQG9</accession>
<dbReference type="InterPro" id="IPR011079">
    <property type="entry name" value="Ala_racemase_C"/>
</dbReference>
<evidence type="ECO:0000259" key="5">
    <source>
        <dbReference type="SMART" id="SM01005"/>
    </source>
</evidence>
<feature type="modified residue" description="N6-(pyridoxal phosphate)lysine" evidence="4">
    <location>
        <position position="35"/>
    </location>
</feature>
<dbReference type="RefSeq" id="WP_237978492.1">
    <property type="nucleotide sequence ID" value="NZ_JAKNCT010000005.1"/>
</dbReference>
<evidence type="ECO:0000256" key="3">
    <source>
        <dbReference type="ARBA" id="ARBA00023235"/>
    </source>
</evidence>
<dbReference type="HAMAP" id="MF_01201">
    <property type="entry name" value="Ala_racemase"/>
    <property type="match status" value="1"/>
</dbReference>
<dbReference type="SUPFAM" id="SSF50621">
    <property type="entry name" value="Alanine racemase C-terminal domain-like"/>
    <property type="match status" value="1"/>
</dbReference>
<comment type="pathway">
    <text evidence="4">Amino-acid biosynthesis; D-alanine biosynthesis; D-alanine from L-alanine: step 1/1.</text>
</comment>
<comment type="catalytic activity">
    <reaction evidence="4">
        <text>L-alanine = D-alanine</text>
        <dbReference type="Rhea" id="RHEA:20249"/>
        <dbReference type="ChEBI" id="CHEBI:57416"/>
        <dbReference type="ChEBI" id="CHEBI:57972"/>
        <dbReference type="EC" id="5.1.1.1"/>
    </reaction>
</comment>
<dbReference type="NCBIfam" id="TIGR00492">
    <property type="entry name" value="alr"/>
    <property type="match status" value="1"/>
</dbReference>
<dbReference type="Pfam" id="PF01168">
    <property type="entry name" value="Ala_racemase_N"/>
    <property type="match status" value="1"/>
</dbReference>
<comment type="function">
    <text evidence="4">Catalyzes the interconversion of L-alanine and D-alanine. May also act on other amino acids.</text>
</comment>
<evidence type="ECO:0000256" key="4">
    <source>
        <dbReference type="HAMAP-Rule" id="MF_01201"/>
    </source>
</evidence>
<comment type="cofactor">
    <cofactor evidence="1 4">
        <name>pyridoxal 5'-phosphate</name>
        <dbReference type="ChEBI" id="CHEBI:597326"/>
    </cofactor>
</comment>
<dbReference type="SMART" id="SM01005">
    <property type="entry name" value="Ala_racemase_C"/>
    <property type="match status" value="1"/>
</dbReference>
<dbReference type="Proteomes" id="UP001297600">
    <property type="component" value="Unassembled WGS sequence"/>
</dbReference>
<feature type="binding site" evidence="4">
    <location>
        <position position="129"/>
    </location>
    <ligand>
        <name>substrate</name>
    </ligand>
</feature>
<dbReference type="InterPro" id="IPR029066">
    <property type="entry name" value="PLP-binding_barrel"/>
</dbReference>
<comment type="caution">
    <text evidence="6">The sequence shown here is derived from an EMBL/GenBank/DDBJ whole genome shotgun (WGS) entry which is preliminary data.</text>
</comment>
<dbReference type="InterPro" id="IPR020622">
    <property type="entry name" value="Ala_racemase_pyridoxalP-BS"/>
</dbReference>
<keyword evidence="2 4" id="KW-0663">Pyridoxal phosphate</keyword>
<dbReference type="InterPro" id="IPR009006">
    <property type="entry name" value="Ala_racemase/Decarboxylase_C"/>
</dbReference>
<keyword evidence="7" id="KW-1185">Reference proteome</keyword>
<dbReference type="Gene3D" id="2.40.37.10">
    <property type="entry name" value="Lyase, Ornithine Decarboxylase, Chain A, domain 1"/>
    <property type="match status" value="1"/>
</dbReference>
<dbReference type="PANTHER" id="PTHR30511:SF0">
    <property type="entry name" value="ALANINE RACEMASE, CATABOLIC-RELATED"/>
    <property type="match status" value="1"/>
</dbReference>
<name>A0ABS9MQG9_9BURK</name>
<evidence type="ECO:0000313" key="6">
    <source>
        <dbReference type="EMBL" id="MCG5030839.1"/>
    </source>
</evidence>
<gene>
    <name evidence="6" type="primary">alr</name>
    <name evidence="6" type="ORF">MAF45_05195</name>
</gene>
<dbReference type="PROSITE" id="PS00395">
    <property type="entry name" value="ALANINE_RACEMASE"/>
    <property type="match status" value="1"/>
</dbReference>
<dbReference type="InterPro" id="IPR000821">
    <property type="entry name" value="Ala_racemase"/>
</dbReference>
<feature type="binding site" evidence="4">
    <location>
        <position position="304"/>
    </location>
    <ligand>
        <name>substrate</name>
    </ligand>
</feature>
<dbReference type="Pfam" id="PF00842">
    <property type="entry name" value="Ala_racemase_C"/>
    <property type="match status" value="1"/>
</dbReference>
<comment type="similarity">
    <text evidence="4">Belongs to the alanine racemase family.</text>
</comment>
<dbReference type="SUPFAM" id="SSF51419">
    <property type="entry name" value="PLP-binding barrel"/>
    <property type="match status" value="1"/>
</dbReference>
<reference evidence="6 7" key="1">
    <citation type="submission" date="2022-02" db="EMBL/GenBank/DDBJ databases">
        <title>Mesosutterella porci, a novel member of the family Sutterellaceae from pig feces.</title>
        <authorList>
            <person name="Wylensek D."/>
            <person name="Clavel T."/>
        </authorList>
    </citation>
    <scope>NUCLEOTIDE SEQUENCE [LARGE SCALE GENOMIC DNA]</scope>
    <source>
        <strain evidence="7">oilRF-744-wt-GAM-9</strain>
    </source>
</reference>
<dbReference type="PANTHER" id="PTHR30511">
    <property type="entry name" value="ALANINE RACEMASE"/>
    <property type="match status" value="1"/>
</dbReference>
<dbReference type="InterPro" id="IPR001608">
    <property type="entry name" value="Ala_racemase_N"/>
</dbReference>
<dbReference type="EMBL" id="JAKNCT010000005">
    <property type="protein sequence ID" value="MCG5030839.1"/>
    <property type="molecule type" value="Genomic_DNA"/>
</dbReference>
<organism evidence="6 7">
    <name type="scientific">Mesosutterella porci</name>
    <dbReference type="NCBI Taxonomy" id="2915351"/>
    <lineage>
        <taxon>Bacteria</taxon>
        <taxon>Pseudomonadati</taxon>
        <taxon>Pseudomonadota</taxon>
        <taxon>Betaproteobacteria</taxon>
        <taxon>Burkholderiales</taxon>
        <taxon>Sutterellaceae</taxon>
        <taxon>Mesosutterella</taxon>
    </lineage>
</organism>
<dbReference type="EC" id="5.1.1.1" evidence="4"/>
<protein>
    <recommendedName>
        <fullName evidence="4">Alanine racemase</fullName>
        <ecNumber evidence="4">5.1.1.1</ecNumber>
    </recommendedName>
</protein>
<dbReference type="PRINTS" id="PR00992">
    <property type="entry name" value="ALARACEMASE"/>
</dbReference>
<keyword evidence="3 4" id="KW-0413">Isomerase</keyword>
<feature type="active site" description="Proton acceptor; specific for D-alanine" evidence="4">
    <location>
        <position position="35"/>
    </location>
</feature>
<dbReference type="GO" id="GO:0008784">
    <property type="term" value="F:alanine racemase activity"/>
    <property type="evidence" value="ECO:0007669"/>
    <property type="project" value="UniProtKB-EC"/>
</dbReference>
<evidence type="ECO:0000256" key="2">
    <source>
        <dbReference type="ARBA" id="ARBA00022898"/>
    </source>
</evidence>
<feature type="active site" description="Proton acceptor; specific for L-alanine" evidence="4">
    <location>
        <position position="256"/>
    </location>
</feature>
<dbReference type="Gene3D" id="3.20.20.10">
    <property type="entry name" value="Alanine racemase"/>
    <property type="match status" value="1"/>
</dbReference>
<feature type="domain" description="Alanine racemase C-terminal" evidence="5">
    <location>
        <begin position="235"/>
        <end position="359"/>
    </location>
</feature>